<evidence type="ECO:0000256" key="1">
    <source>
        <dbReference type="SAM" id="Phobius"/>
    </source>
</evidence>
<keyword evidence="1" id="KW-1133">Transmembrane helix</keyword>
<keyword evidence="1" id="KW-0472">Membrane</keyword>
<dbReference type="EMBL" id="BSNK01000002">
    <property type="protein sequence ID" value="GLQ24063.1"/>
    <property type="molecule type" value="Genomic_DNA"/>
</dbReference>
<reference evidence="2" key="2">
    <citation type="submission" date="2023-01" db="EMBL/GenBank/DDBJ databases">
        <title>Draft genome sequence of Algimonas ampicilliniresistens strain NBRC 108219.</title>
        <authorList>
            <person name="Sun Q."/>
            <person name="Mori K."/>
        </authorList>
    </citation>
    <scope>NUCLEOTIDE SEQUENCE</scope>
    <source>
        <strain evidence="2">NBRC 108219</strain>
    </source>
</reference>
<reference evidence="2" key="1">
    <citation type="journal article" date="2014" name="Int. J. Syst. Evol. Microbiol.">
        <title>Complete genome of a new Firmicutes species belonging to the dominant human colonic microbiota ('Ruminococcus bicirculans') reveals two chromosomes and a selective capacity to utilize plant glucans.</title>
        <authorList>
            <consortium name="NISC Comparative Sequencing Program"/>
            <person name="Wegmann U."/>
            <person name="Louis P."/>
            <person name="Goesmann A."/>
            <person name="Henrissat B."/>
            <person name="Duncan S.H."/>
            <person name="Flint H.J."/>
        </authorList>
    </citation>
    <scope>NUCLEOTIDE SEQUENCE</scope>
    <source>
        <strain evidence="2">NBRC 108219</strain>
    </source>
</reference>
<proteinExistence type="predicted"/>
<feature type="transmembrane region" description="Helical" evidence="1">
    <location>
        <begin position="63"/>
        <end position="82"/>
    </location>
</feature>
<evidence type="ECO:0000313" key="3">
    <source>
        <dbReference type="Proteomes" id="UP001161391"/>
    </source>
</evidence>
<evidence type="ECO:0000313" key="2">
    <source>
        <dbReference type="EMBL" id="GLQ24063.1"/>
    </source>
</evidence>
<sequence>MSLIKKYLPIGLTLFSAAIFLDSLRYKFTDHPNTQEIFGRLDGWATGLGADGIFDKTGIFSQYVIGSAELVAAALLLIGLFSRFIKFGVLGNLVALGVMTGAVGFHLFTPLGIDPNNDGGGLFMAAVAVWASQIIMLWLRRDTLIGLIRRPFSLFSPVQAD</sequence>
<organism evidence="2 3">
    <name type="scientific">Algimonas ampicilliniresistens</name>
    <dbReference type="NCBI Taxonomy" id="1298735"/>
    <lineage>
        <taxon>Bacteria</taxon>
        <taxon>Pseudomonadati</taxon>
        <taxon>Pseudomonadota</taxon>
        <taxon>Alphaproteobacteria</taxon>
        <taxon>Maricaulales</taxon>
        <taxon>Robiginitomaculaceae</taxon>
        <taxon>Algimonas</taxon>
    </lineage>
</organism>
<keyword evidence="3" id="KW-1185">Reference proteome</keyword>
<dbReference type="RefSeq" id="WP_284390113.1">
    <property type="nucleotide sequence ID" value="NZ_BSNK01000002.1"/>
</dbReference>
<name>A0ABQ5V9A4_9PROT</name>
<feature type="transmembrane region" description="Helical" evidence="1">
    <location>
        <begin position="120"/>
        <end position="139"/>
    </location>
</feature>
<gene>
    <name evidence="2" type="ORF">GCM10007853_19370</name>
</gene>
<feature type="transmembrane region" description="Helical" evidence="1">
    <location>
        <begin position="89"/>
        <end position="108"/>
    </location>
</feature>
<accession>A0ABQ5V9A4</accession>
<keyword evidence="1" id="KW-0812">Transmembrane</keyword>
<dbReference type="Proteomes" id="UP001161391">
    <property type="component" value="Unassembled WGS sequence"/>
</dbReference>
<protein>
    <recommendedName>
        <fullName evidence="4">DoxX family protein</fullName>
    </recommendedName>
</protein>
<evidence type="ECO:0008006" key="4">
    <source>
        <dbReference type="Google" id="ProtNLM"/>
    </source>
</evidence>
<comment type="caution">
    <text evidence="2">The sequence shown here is derived from an EMBL/GenBank/DDBJ whole genome shotgun (WGS) entry which is preliminary data.</text>
</comment>